<feature type="compositionally biased region" description="Basic and acidic residues" evidence="1">
    <location>
        <begin position="76"/>
        <end position="90"/>
    </location>
</feature>
<comment type="caution">
    <text evidence="2">The sequence shown here is derived from an EMBL/GenBank/DDBJ whole genome shotgun (WGS) entry which is preliminary data.</text>
</comment>
<organism evidence="2 3">
    <name type="scientific">Variovorax dokdonensis</name>
    <dbReference type="NCBI Taxonomy" id="344883"/>
    <lineage>
        <taxon>Bacteria</taxon>
        <taxon>Pseudomonadati</taxon>
        <taxon>Pseudomonadota</taxon>
        <taxon>Betaproteobacteria</taxon>
        <taxon>Burkholderiales</taxon>
        <taxon>Comamonadaceae</taxon>
        <taxon>Variovorax</taxon>
    </lineage>
</organism>
<evidence type="ECO:0000313" key="2">
    <source>
        <dbReference type="EMBL" id="MDM0046558.1"/>
    </source>
</evidence>
<accession>A0ABT7NF29</accession>
<reference evidence="2" key="1">
    <citation type="submission" date="2023-06" db="EMBL/GenBank/DDBJ databases">
        <authorList>
            <person name="Jiang Y."/>
            <person name="Liu Q."/>
        </authorList>
    </citation>
    <scope>NUCLEOTIDE SEQUENCE</scope>
    <source>
        <strain evidence="2">CGMCC 1.12089</strain>
    </source>
</reference>
<sequence length="110" mass="12288">MSTLGSDHGALYWVKVRMRVSLRVRDLNHKEHQQLQSNQPVVVDDTSAFSADVLKGDIALTIHEAPEHGTNGMGKNAERKQQLRDHRCSDAARGWKKTLQTSEALQEQGA</sequence>
<gene>
    <name evidence="2" type="ORF">QTH91_18860</name>
</gene>
<protein>
    <submittedName>
        <fullName evidence="2">Uncharacterized protein</fullName>
    </submittedName>
</protein>
<evidence type="ECO:0000256" key="1">
    <source>
        <dbReference type="SAM" id="MobiDB-lite"/>
    </source>
</evidence>
<keyword evidence="3" id="KW-1185">Reference proteome</keyword>
<name>A0ABT7NF29_9BURK</name>
<dbReference type="EMBL" id="JASZYV010000004">
    <property type="protein sequence ID" value="MDM0046558.1"/>
    <property type="molecule type" value="Genomic_DNA"/>
</dbReference>
<feature type="region of interest" description="Disordered" evidence="1">
    <location>
        <begin position="65"/>
        <end position="110"/>
    </location>
</feature>
<feature type="compositionally biased region" description="Polar residues" evidence="1">
    <location>
        <begin position="98"/>
        <end position="110"/>
    </location>
</feature>
<evidence type="ECO:0000313" key="3">
    <source>
        <dbReference type="Proteomes" id="UP001174908"/>
    </source>
</evidence>
<proteinExistence type="predicted"/>
<dbReference type="RefSeq" id="WP_286661684.1">
    <property type="nucleotide sequence ID" value="NZ_JASZYV010000004.1"/>
</dbReference>
<dbReference type="Proteomes" id="UP001174908">
    <property type="component" value="Unassembled WGS sequence"/>
</dbReference>